<evidence type="ECO:0000256" key="1">
    <source>
        <dbReference type="SAM" id="MobiDB-lite"/>
    </source>
</evidence>
<reference evidence="2" key="2">
    <citation type="submission" date="2020-09" db="EMBL/GenBank/DDBJ databases">
        <authorList>
            <person name="Sun Q."/>
            <person name="Ohkuma M."/>
        </authorList>
    </citation>
    <scope>NUCLEOTIDE SEQUENCE</scope>
    <source>
        <strain evidence="2">JCM 3131</strain>
    </source>
</reference>
<feature type="region of interest" description="Disordered" evidence="1">
    <location>
        <begin position="1"/>
        <end position="25"/>
    </location>
</feature>
<protein>
    <submittedName>
        <fullName evidence="2">Uncharacterized protein</fullName>
    </submittedName>
</protein>
<feature type="compositionally biased region" description="Acidic residues" evidence="1">
    <location>
        <begin position="1"/>
        <end position="11"/>
    </location>
</feature>
<name>A0A918BJ82_9ACTN</name>
<dbReference type="AlphaFoldDB" id="A0A918BJ82"/>
<comment type="caution">
    <text evidence="2">The sequence shown here is derived from an EMBL/GenBank/DDBJ whole genome shotgun (WGS) entry which is preliminary data.</text>
</comment>
<organism evidence="2 3">
    <name type="scientific">Streptomyces ruber</name>
    <dbReference type="NCBI Taxonomy" id="83378"/>
    <lineage>
        <taxon>Bacteria</taxon>
        <taxon>Bacillati</taxon>
        <taxon>Actinomycetota</taxon>
        <taxon>Actinomycetes</taxon>
        <taxon>Kitasatosporales</taxon>
        <taxon>Streptomycetaceae</taxon>
        <taxon>Streptomyces</taxon>
    </lineage>
</organism>
<evidence type="ECO:0000313" key="2">
    <source>
        <dbReference type="EMBL" id="GGQ67670.1"/>
    </source>
</evidence>
<dbReference type="EMBL" id="BMQK01000009">
    <property type="protein sequence ID" value="GGQ67670.1"/>
    <property type="molecule type" value="Genomic_DNA"/>
</dbReference>
<evidence type="ECO:0000313" key="3">
    <source>
        <dbReference type="Proteomes" id="UP000620156"/>
    </source>
</evidence>
<accession>A0A918BJ82</accession>
<reference evidence="2" key="1">
    <citation type="journal article" date="2014" name="Int. J. Syst. Evol. Microbiol.">
        <title>Complete genome sequence of Corynebacterium casei LMG S-19264T (=DSM 44701T), isolated from a smear-ripened cheese.</title>
        <authorList>
            <consortium name="US DOE Joint Genome Institute (JGI-PGF)"/>
            <person name="Walter F."/>
            <person name="Albersmeier A."/>
            <person name="Kalinowski J."/>
            <person name="Ruckert C."/>
        </authorList>
    </citation>
    <scope>NUCLEOTIDE SEQUENCE</scope>
    <source>
        <strain evidence="2">JCM 3131</strain>
    </source>
</reference>
<dbReference type="Proteomes" id="UP000620156">
    <property type="component" value="Unassembled WGS sequence"/>
</dbReference>
<gene>
    <name evidence="2" type="ORF">GCM10010145_41940</name>
</gene>
<proteinExistence type="predicted"/>
<sequence length="86" mass="9159">MFGAEDADDVEAVGPGHHDVEDEEVGGAVPDVFEGGEAVSDDGDRVALVFEVAAYEFGLFFVVFGDDDVCAHAIDRMGVREGAPRW</sequence>
<keyword evidence="3" id="KW-1185">Reference proteome</keyword>